<protein>
    <recommendedName>
        <fullName evidence="2">Late competence development protein ComFB</fullName>
    </recommendedName>
</protein>
<dbReference type="EMBL" id="UOFY01000033">
    <property type="protein sequence ID" value="VAX09273.1"/>
    <property type="molecule type" value="Genomic_DNA"/>
</dbReference>
<proteinExistence type="predicted"/>
<evidence type="ECO:0008006" key="2">
    <source>
        <dbReference type="Google" id="ProtNLM"/>
    </source>
</evidence>
<reference evidence="1" key="1">
    <citation type="submission" date="2018-06" db="EMBL/GenBank/DDBJ databases">
        <authorList>
            <person name="Zhirakovskaya E."/>
        </authorList>
    </citation>
    <scope>NUCLEOTIDE SEQUENCE</scope>
</reference>
<organism evidence="1">
    <name type="scientific">hydrothermal vent metagenome</name>
    <dbReference type="NCBI Taxonomy" id="652676"/>
    <lineage>
        <taxon>unclassified sequences</taxon>
        <taxon>metagenomes</taxon>
        <taxon>ecological metagenomes</taxon>
    </lineage>
</organism>
<dbReference type="InterPro" id="IPR019657">
    <property type="entry name" value="ComFB"/>
</dbReference>
<sequence length="105" mass="12151">MTIQGKTMSFESIHNYYEQLVLDKISDLVNSTLKNESENFLCDVACVALNKLPSRYVRHNVDTVFYMSIQEQEQMLQEVLDTVKNAIDYVNSHRTEKPSQTMPDS</sequence>
<evidence type="ECO:0000313" key="1">
    <source>
        <dbReference type="EMBL" id="VAX09273.1"/>
    </source>
</evidence>
<accession>A0A3B1BB94</accession>
<dbReference type="Pfam" id="PF10719">
    <property type="entry name" value="ComFB"/>
    <property type="match status" value="1"/>
</dbReference>
<gene>
    <name evidence="1" type="ORF">MNBD_GAMMA25-2058</name>
</gene>
<dbReference type="AlphaFoldDB" id="A0A3B1BB94"/>
<name>A0A3B1BB94_9ZZZZ</name>